<proteinExistence type="inferred from homology"/>
<dbReference type="SUPFAM" id="SSF52540">
    <property type="entry name" value="P-loop containing nucleoside triphosphate hydrolases"/>
    <property type="match status" value="1"/>
</dbReference>
<evidence type="ECO:0000256" key="6">
    <source>
        <dbReference type="ARBA" id="ARBA00024036"/>
    </source>
</evidence>
<keyword evidence="5" id="KW-0411">Iron-sulfur</keyword>
<accession>A0ABQ0CZ79</accession>
<keyword evidence="1" id="KW-0479">Metal-binding</keyword>
<comment type="similarity">
    <text evidence="6">Belongs to the Mrp/NBP35 ATP-binding proteins family.</text>
</comment>
<evidence type="ECO:0000313" key="8">
    <source>
        <dbReference type="EMBL" id="GAB0138754.1"/>
    </source>
</evidence>
<evidence type="ECO:0000256" key="5">
    <source>
        <dbReference type="ARBA" id="ARBA00023014"/>
    </source>
</evidence>
<evidence type="ECO:0000256" key="1">
    <source>
        <dbReference type="ARBA" id="ARBA00022723"/>
    </source>
</evidence>
<evidence type="ECO:0000256" key="7">
    <source>
        <dbReference type="SAM" id="MobiDB-lite"/>
    </source>
</evidence>
<dbReference type="EMBL" id="BAAFGZ010000481">
    <property type="protein sequence ID" value="GAB0138754.1"/>
    <property type="molecule type" value="Genomic_DNA"/>
</dbReference>
<dbReference type="Proteomes" id="UP001562357">
    <property type="component" value="Unassembled WGS sequence"/>
</dbReference>
<feature type="region of interest" description="Disordered" evidence="7">
    <location>
        <begin position="17"/>
        <end position="37"/>
    </location>
</feature>
<comment type="caution">
    <text evidence="8">The sequence shown here is derived from an EMBL/GenBank/DDBJ whole genome shotgun (WGS) entry which is preliminary data.</text>
</comment>
<evidence type="ECO:0000256" key="2">
    <source>
        <dbReference type="ARBA" id="ARBA00022741"/>
    </source>
</evidence>
<dbReference type="Gene3D" id="3.40.50.300">
    <property type="entry name" value="P-loop containing nucleotide triphosphate hydrolases"/>
    <property type="match status" value="1"/>
</dbReference>
<dbReference type="InterPro" id="IPR019591">
    <property type="entry name" value="Mrp/NBP35_ATP-bd"/>
</dbReference>
<dbReference type="CDD" id="cd02037">
    <property type="entry name" value="Mrp_NBP35"/>
    <property type="match status" value="1"/>
</dbReference>
<dbReference type="InterPro" id="IPR044304">
    <property type="entry name" value="NUBPL-like"/>
</dbReference>
<keyword evidence="2" id="KW-0547">Nucleotide-binding</keyword>
<keyword evidence="4" id="KW-0408">Iron</keyword>
<evidence type="ECO:0000256" key="3">
    <source>
        <dbReference type="ARBA" id="ARBA00022840"/>
    </source>
</evidence>
<dbReference type="Pfam" id="PF10609">
    <property type="entry name" value="ParA"/>
    <property type="match status" value="1"/>
</dbReference>
<keyword evidence="3" id="KW-0067">ATP-binding</keyword>
<dbReference type="InterPro" id="IPR027417">
    <property type="entry name" value="P-loop_NTPase"/>
</dbReference>
<evidence type="ECO:0000256" key="4">
    <source>
        <dbReference type="ARBA" id="ARBA00023004"/>
    </source>
</evidence>
<name>A0ABQ0CZ79_9HYPO</name>
<dbReference type="PANTHER" id="PTHR42961">
    <property type="entry name" value="IRON-SULFUR PROTEIN NUBPL"/>
    <property type="match status" value="1"/>
</dbReference>
<organism evidence="8 9">
    <name type="scientific">Epichloe bromicola</name>
    <dbReference type="NCBI Taxonomy" id="79588"/>
    <lineage>
        <taxon>Eukaryota</taxon>
        <taxon>Fungi</taxon>
        <taxon>Dikarya</taxon>
        <taxon>Ascomycota</taxon>
        <taxon>Pezizomycotina</taxon>
        <taxon>Sordariomycetes</taxon>
        <taxon>Hypocreomycetidae</taxon>
        <taxon>Hypocreales</taxon>
        <taxon>Clavicipitaceae</taxon>
        <taxon>Epichloe</taxon>
    </lineage>
</organism>
<reference evidence="9" key="1">
    <citation type="submission" date="2024-06" db="EMBL/GenBank/DDBJ databases">
        <title>Draft Genome Sequences of Epichloe bromicola Strains Isolated from Elymus ciliaris.</title>
        <authorList>
            <consortium name="Epichloe bromicola genome sequencing consortium"/>
            <person name="Miura A."/>
            <person name="Imano S."/>
            <person name="Ashida A."/>
            <person name="Sato I."/>
            <person name="Chiba S."/>
            <person name="Tanaka A."/>
            <person name="Camagna M."/>
            <person name="Takemoto D."/>
        </authorList>
    </citation>
    <scope>NUCLEOTIDE SEQUENCE [LARGE SCALE GENOMIC DNA]</scope>
    <source>
        <strain evidence="9">DP</strain>
    </source>
</reference>
<dbReference type="HAMAP" id="MF_02040">
    <property type="entry name" value="Mrp_NBP35"/>
    <property type="match status" value="1"/>
</dbReference>
<gene>
    <name evidence="8" type="primary">g6978</name>
    <name evidence="8" type="ORF">EsDP_00006978</name>
</gene>
<protein>
    <submittedName>
        <fullName evidence="8">Uncharacterized protein</fullName>
    </submittedName>
</protein>
<evidence type="ECO:0000313" key="9">
    <source>
        <dbReference type="Proteomes" id="UP001562357"/>
    </source>
</evidence>
<dbReference type="PANTHER" id="PTHR42961:SF2">
    <property type="entry name" value="IRON-SULFUR PROTEIN NUBPL"/>
    <property type="match status" value="1"/>
</dbReference>
<sequence>MRPTSTRLFQSFRPLQHENPLGLPRAGTPPTWGKRPQRRKIAGVDKVIAVSSAKGGVGKSTVAANLSLAFARLGFRAGILDTDIFGPSIPTLFDLSGEPRLSKNNQLVPLTNYGVKTMSMGYLVGENAPVVWRGPMVMKAVQQLLHEVDWGGLDILVLDLPPGTGDTQLTITQQVILDGSVIVTTPHTLATKDAVKGINMFRAVDVSILGLVQNMSLFTCPHCHGETNIFGSNERVEKLCTGHDMDFLGDIPLHPSIGDDGERGKPTVVSEPSSKRASAFLQIARTILPKVGL</sequence>
<keyword evidence="9" id="KW-1185">Reference proteome</keyword>
<dbReference type="InterPro" id="IPR033756">
    <property type="entry name" value="YlxH/NBP35"/>
</dbReference>